<gene>
    <name evidence="11" type="ORF">HDU87_007674</name>
</gene>
<keyword evidence="2" id="KW-0479">Metal-binding</keyword>
<organism evidence="11 12">
    <name type="scientific">Geranomyces variabilis</name>
    <dbReference type="NCBI Taxonomy" id="109894"/>
    <lineage>
        <taxon>Eukaryota</taxon>
        <taxon>Fungi</taxon>
        <taxon>Fungi incertae sedis</taxon>
        <taxon>Chytridiomycota</taxon>
        <taxon>Chytridiomycota incertae sedis</taxon>
        <taxon>Chytridiomycetes</taxon>
        <taxon>Spizellomycetales</taxon>
        <taxon>Powellomycetaceae</taxon>
        <taxon>Geranomyces</taxon>
    </lineage>
</organism>
<dbReference type="GO" id="GO:0006357">
    <property type="term" value="P:regulation of transcription by RNA polymerase II"/>
    <property type="evidence" value="ECO:0007669"/>
    <property type="project" value="TreeGrafter"/>
</dbReference>
<evidence type="ECO:0000313" key="12">
    <source>
        <dbReference type="Proteomes" id="UP001212152"/>
    </source>
</evidence>
<evidence type="ECO:0000256" key="3">
    <source>
        <dbReference type="ARBA" id="ARBA00022771"/>
    </source>
</evidence>
<dbReference type="Pfam" id="PF00096">
    <property type="entry name" value="zf-C2H2"/>
    <property type="match status" value="1"/>
</dbReference>
<dbReference type="InterPro" id="IPR051061">
    <property type="entry name" value="Zinc_finger_trans_reg"/>
</dbReference>
<dbReference type="PROSITE" id="PS50157">
    <property type="entry name" value="ZINC_FINGER_C2H2_2"/>
    <property type="match status" value="3"/>
</dbReference>
<feature type="domain" description="C2H2-type" evidence="10">
    <location>
        <begin position="11"/>
        <end position="41"/>
    </location>
</feature>
<keyword evidence="6" id="KW-0804">Transcription</keyword>
<evidence type="ECO:0000256" key="2">
    <source>
        <dbReference type="ARBA" id="ARBA00022723"/>
    </source>
</evidence>
<dbReference type="InterPro" id="IPR036236">
    <property type="entry name" value="Znf_C2H2_sf"/>
</dbReference>
<proteinExistence type="predicted"/>
<evidence type="ECO:0000256" key="9">
    <source>
        <dbReference type="SAM" id="MobiDB-lite"/>
    </source>
</evidence>
<dbReference type="PROSITE" id="PS00028">
    <property type="entry name" value="ZINC_FINGER_C2H2_1"/>
    <property type="match status" value="3"/>
</dbReference>
<name>A0AAD5TDS1_9FUNG</name>
<dbReference type="GO" id="GO:0005634">
    <property type="term" value="C:nucleus"/>
    <property type="evidence" value="ECO:0007669"/>
    <property type="project" value="UniProtKB-SubCell"/>
</dbReference>
<reference evidence="11" key="1">
    <citation type="submission" date="2020-05" db="EMBL/GenBank/DDBJ databases">
        <title>Phylogenomic resolution of chytrid fungi.</title>
        <authorList>
            <person name="Stajich J.E."/>
            <person name="Amses K."/>
            <person name="Simmons R."/>
            <person name="Seto K."/>
            <person name="Myers J."/>
            <person name="Bonds A."/>
            <person name="Quandt C.A."/>
            <person name="Barry K."/>
            <person name="Liu P."/>
            <person name="Grigoriev I."/>
            <person name="Longcore J.E."/>
            <person name="James T.Y."/>
        </authorList>
    </citation>
    <scope>NUCLEOTIDE SEQUENCE</scope>
    <source>
        <strain evidence="11">JEL0379</strain>
    </source>
</reference>
<feature type="domain" description="C2H2-type" evidence="10">
    <location>
        <begin position="115"/>
        <end position="142"/>
    </location>
</feature>
<evidence type="ECO:0000256" key="1">
    <source>
        <dbReference type="ARBA" id="ARBA00004123"/>
    </source>
</evidence>
<keyword evidence="4" id="KW-0862">Zinc</keyword>
<evidence type="ECO:0000256" key="5">
    <source>
        <dbReference type="ARBA" id="ARBA00023015"/>
    </source>
</evidence>
<dbReference type="SMART" id="SM00355">
    <property type="entry name" value="ZnF_C2H2"/>
    <property type="match status" value="3"/>
</dbReference>
<dbReference type="Proteomes" id="UP001212152">
    <property type="component" value="Unassembled WGS sequence"/>
</dbReference>
<dbReference type="PANTHER" id="PTHR46179">
    <property type="entry name" value="ZINC FINGER PROTEIN"/>
    <property type="match status" value="1"/>
</dbReference>
<dbReference type="EMBL" id="JADGJQ010000072">
    <property type="protein sequence ID" value="KAJ3173301.1"/>
    <property type="molecule type" value="Genomic_DNA"/>
</dbReference>
<comment type="subcellular location">
    <subcellularLocation>
        <location evidence="1">Nucleus</location>
    </subcellularLocation>
</comment>
<comment type="caution">
    <text evidence="11">The sequence shown here is derived from an EMBL/GenBank/DDBJ whole genome shotgun (WGS) entry which is preliminary data.</text>
</comment>
<dbReference type="Gene3D" id="3.30.160.60">
    <property type="entry name" value="Classic Zinc Finger"/>
    <property type="match status" value="2"/>
</dbReference>
<dbReference type="PANTHER" id="PTHR46179:SF13">
    <property type="entry name" value="C2H2-TYPE DOMAIN-CONTAINING PROTEIN"/>
    <property type="match status" value="1"/>
</dbReference>
<evidence type="ECO:0000256" key="4">
    <source>
        <dbReference type="ARBA" id="ARBA00022833"/>
    </source>
</evidence>
<dbReference type="SUPFAM" id="SSF57667">
    <property type="entry name" value="beta-beta-alpha zinc fingers"/>
    <property type="match status" value="1"/>
</dbReference>
<evidence type="ECO:0000313" key="11">
    <source>
        <dbReference type="EMBL" id="KAJ3173301.1"/>
    </source>
</evidence>
<protein>
    <recommendedName>
        <fullName evidence="10">C2H2-type domain-containing protein</fullName>
    </recommendedName>
</protein>
<keyword evidence="7" id="KW-0539">Nucleus</keyword>
<feature type="region of interest" description="Disordered" evidence="9">
    <location>
        <begin position="69"/>
        <end position="95"/>
    </location>
</feature>
<accession>A0AAD5TDS1</accession>
<feature type="domain" description="C2H2-type" evidence="10">
    <location>
        <begin position="42"/>
        <end position="71"/>
    </location>
</feature>
<evidence type="ECO:0000256" key="7">
    <source>
        <dbReference type="ARBA" id="ARBA00023242"/>
    </source>
</evidence>
<keyword evidence="12" id="KW-1185">Reference proteome</keyword>
<evidence type="ECO:0000256" key="8">
    <source>
        <dbReference type="PROSITE-ProRule" id="PRU00042"/>
    </source>
</evidence>
<keyword evidence="3 8" id="KW-0863">Zinc-finger</keyword>
<dbReference type="GO" id="GO:0008270">
    <property type="term" value="F:zinc ion binding"/>
    <property type="evidence" value="ECO:0007669"/>
    <property type="project" value="UniProtKB-KW"/>
</dbReference>
<evidence type="ECO:0000256" key="6">
    <source>
        <dbReference type="ARBA" id="ARBA00023163"/>
    </source>
</evidence>
<sequence length="142" mass="15714">MKVHEEKRTVWVCEWKGCEKAFASAKSRAVHSRATHEHIVPFTCEHPGCDAAFAHKHLLVRHRRVHENAAAAAAGDDDGAKPPPRKKRSDAIPPPSLLEMITGFGYAAPETGRVLSCAVEGCKSMFRREYDLKRHVASVHAP</sequence>
<evidence type="ECO:0000259" key="10">
    <source>
        <dbReference type="PROSITE" id="PS50157"/>
    </source>
</evidence>
<dbReference type="InterPro" id="IPR013087">
    <property type="entry name" value="Znf_C2H2_type"/>
</dbReference>
<dbReference type="AlphaFoldDB" id="A0AAD5TDS1"/>
<keyword evidence="5" id="KW-0805">Transcription regulation</keyword>